<accession>A0ABY6N4M2</accession>
<evidence type="ECO:0008006" key="3">
    <source>
        <dbReference type="Google" id="ProtNLM"/>
    </source>
</evidence>
<proteinExistence type="predicted"/>
<evidence type="ECO:0000313" key="2">
    <source>
        <dbReference type="Proteomes" id="UP001163739"/>
    </source>
</evidence>
<organism evidence="1 2">
    <name type="scientific">Alkalimarinus alittae</name>
    <dbReference type="NCBI Taxonomy" id="2961619"/>
    <lineage>
        <taxon>Bacteria</taxon>
        <taxon>Pseudomonadati</taxon>
        <taxon>Pseudomonadota</taxon>
        <taxon>Gammaproteobacteria</taxon>
        <taxon>Alteromonadales</taxon>
        <taxon>Alteromonadaceae</taxon>
        <taxon>Alkalimarinus</taxon>
    </lineage>
</organism>
<dbReference type="EMBL" id="CP100390">
    <property type="protein sequence ID" value="UZE96919.1"/>
    <property type="molecule type" value="Genomic_DNA"/>
</dbReference>
<sequence>MNYSEFMNNIIHNRADNFTAVTNRLNENEWKELDQYLNTIKQNKALDELDAADYYLFKSLMHEPFLIFPEGSRSYNEENGDITMKYVNPRFMQAYLRPGDVILPINIVGGSDITNGWKLSPATLGVSVAKPYKVTAQMIENYETEGLNVMRTIAALPNIKNVHFDEDVQSRKRRL</sequence>
<dbReference type="SUPFAM" id="SSF69593">
    <property type="entry name" value="Glycerol-3-phosphate (1)-acyltransferase"/>
    <property type="match status" value="1"/>
</dbReference>
<reference evidence="1" key="1">
    <citation type="submission" date="2022-06" db="EMBL/GenBank/DDBJ databases">
        <title>Alkalimarinus sp. nov., isolated from gut of a Alitta virens.</title>
        <authorList>
            <person name="Yang A.I."/>
            <person name="Shin N.-R."/>
        </authorList>
    </citation>
    <scope>NUCLEOTIDE SEQUENCE</scope>
    <source>
        <strain evidence="1">A2M4</strain>
    </source>
</reference>
<protein>
    <recommendedName>
        <fullName evidence="3">Phospholipid/glycerol acyltransferase domain-containing protein</fullName>
    </recommendedName>
</protein>
<evidence type="ECO:0000313" key="1">
    <source>
        <dbReference type="EMBL" id="UZE96919.1"/>
    </source>
</evidence>
<gene>
    <name evidence="1" type="ORF">NKI27_03985</name>
</gene>
<dbReference type="RefSeq" id="WP_265048403.1">
    <property type="nucleotide sequence ID" value="NZ_CP100390.1"/>
</dbReference>
<name>A0ABY6N4M2_9ALTE</name>
<dbReference type="Proteomes" id="UP001163739">
    <property type="component" value="Chromosome"/>
</dbReference>
<keyword evidence="2" id="KW-1185">Reference proteome</keyword>